<name>A0A0K2T634_LEPSM</name>
<dbReference type="EMBL" id="HACA01004168">
    <property type="protein sequence ID" value="CDW21529.1"/>
    <property type="molecule type" value="Transcribed_RNA"/>
</dbReference>
<organism evidence="1">
    <name type="scientific">Lepeophtheirus salmonis</name>
    <name type="common">Salmon louse</name>
    <name type="synonym">Caligus salmonis</name>
    <dbReference type="NCBI Taxonomy" id="72036"/>
    <lineage>
        <taxon>Eukaryota</taxon>
        <taxon>Metazoa</taxon>
        <taxon>Ecdysozoa</taxon>
        <taxon>Arthropoda</taxon>
        <taxon>Crustacea</taxon>
        <taxon>Multicrustacea</taxon>
        <taxon>Hexanauplia</taxon>
        <taxon>Copepoda</taxon>
        <taxon>Siphonostomatoida</taxon>
        <taxon>Caligidae</taxon>
        <taxon>Lepeophtheirus</taxon>
    </lineage>
</organism>
<dbReference type="AlphaFoldDB" id="A0A0K2T634"/>
<proteinExistence type="predicted"/>
<protein>
    <submittedName>
        <fullName evidence="1">Uncharacterized protein</fullName>
    </submittedName>
</protein>
<reference evidence="1" key="1">
    <citation type="submission" date="2014-05" db="EMBL/GenBank/DDBJ databases">
        <authorList>
            <person name="Chronopoulou M."/>
        </authorList>
    </citation>
    <scope>NUCLEOTIDE SEQUENCE</scope>
    <source>
        <tissue evidence="1">Whole organism</tissue>
    </source>
</reference>
<sequence>MVTKVNRNTRLCHKRASKSITITISSLPIRVPLLYSIDYNFKISQPCPTACTVPQTENYGKPRIHECITLYFY</sequence>
<evidence type="ECO:0000313" key="1">
    <source>
        <dbReference type="EMBL" id="CDW21529.1"/>
    </source>
</evidence>
<accession>A0A0K2T634</accession>